<dbReference type="InterPro" id="IPR037197">
    <property type="entry name" value="WWE_dom_sf"/>
</dbReference>
<dbReference type="InterPro" id="IPR012317">
    <property type="entry name" value="Poly(ADP-ribose)pol_cat_dom"/>
</dbReference>
<dbReference type="SMART" id="SM00316">
    <property type="entry name" value="S1"/>
    <property type="match status" value="3"/>
</dbReference>
<dbReference type="SUPFAM" id="SSF117839">
    <property type="entry name" value="WWE domain"/>
    <property type="match status" value="1"/>
</dbReference>
<evidence type="ECO:0000256" key="2">
    <source>
        <dbReference type="ARBA" id="ARBA00023242"/>
    </source>
</evidence>
<feature type="region of interest" description="Disordered" evidence="6">
    <location>
        <begin position="731"/>
        <end position="801"/>
    </location>
</feature>
<evidence type="ECO:0000259" key="8">
    <source>
        <dbReference type="PROSITE" id="PS50918"/>
    </source>
</evidence>
<evidence type="ECO:0000313" key="11">
    <source>
        <dbReference type="Proteomes" id="UP001642464"/>
    </source>
</evidence>
<dbReference type="Gene3D" id="3.30.720.50">
    <property type="match status" value="1"/>
</dbReference>
<dbReference type="Gene3D" id="2.40.50.140">
    <property type="entry name" value="Nucleic acid-binding proteins"/>
    <property type="match status" value="1"/>
</dbReference>
<feature type="domain" description="PARP catalytic" evidence="9">
    <location>
        <begin position="442"/>
        <end position="706"/>
    </location>
</feature>
<evidence type="ECO:0000256" key="5">
    <source>
        <dbReference type="SAM" id="Coils"/>
    </source>
</evidence>
<feature type="compositionally biased region" description="Polar residues" evidence="6">
    <location>
        <begin position="197"/>
        <end position="206"/>
    </location>
</feature>
<comment type="similarity">
    <text evidence="3">Belongs to the ARTD/PARP family.</text>
</comment>
<evidence type="ECO:0000259" key="7">
    <source>
        <dbReference type="PROSITE" id="PS50126"/>
    </source>
</evidence>
<dbReference type="EMBL" id="CAXAMM010014647">
    <property type="protein sequence ID" value="CAK9034309.1"/>
    <property type="molecule type" value="Genomic_DNA"/>
</dbReference>
<dbReference type="InterPro" id="IPR012340">
    <property type="entry name" value="NA-bd_OB-fold"/>
</dbReference>
<comment type="subcellular location">
    <subcellularLocation>
        <location evidence="1">Nucleus</location>
    </subcellularLocation>
</comment>
<dbReference type="SUPFAM" id="SSF56399">
    <property type="entry name" value="ADP-ribosylation"/>
    <property type="match status" value="1"/>
</dbReference>
<keyword evidence="4" id="KW-0808">Transferase</keyword>
<keyword evidence="4" id="KW-0520">NAD</keyword>
<feature type="compositionally biased region" description="Gly residues" evidence="6">
    <location>
        <begin position="789"/>
        <end position="799"/>
    </location>
</feature>
<feature type="compositionally biased region" description="Pro residues" evidence="6">
    <location>
        <begin position="1031"/>
        <end position="1046"/>
    </location>
</feature>
<feature type="region of interest" description="Disordered" evidence="6">
    <location>
        <begin position="1"/>
        <end position="54"/>
    </location>
</feature>
<feature type="domain" description="S1 motif" evidence="7">
    <location>
        <begin position="811"/>
        <end position="873"/>
    </location>
</feature>
<dbReference type="PROSITE" id="PS50126">
    <property type="entry name" value="S1"/>
    <property type="match status" value="1"/>
</dbReference>
<evidence type="ECO:0000256" key="4">
    <source>
        <dbReference type="RuleBase" id="RU362114"/>
    </source>
</evidence>
<protein>
    <recommendedName>
        <fullName evidence="4">Poly [ADP-ribose] polymerase</fullName>
        <shortName evidence="4">PARP</shortName>
        <ecNumber evidence="4">2.4.2.-</ecNumber>
    </recommendedName>
</protein>
<dbReference type="Pfam" id="PF00644">
    <property type="entry name" value="PARP"/>
    <property type="match status" value="1"/>
</dbReference>
<keyword evidence="11" id="KW-1185">Reference proteome</keyword>
<feature type="compositionally biased region" description="Basic and acidic residues" evidence="6">
    <location>
        <begin position="174"/>
        <end position="183"/>
    </location>
</feature>
<name>A0ABP0L6U1_9DINO</name>
<feature type="coiled-coil region" evidence="5">
    <location>
        <begin position="246"/>
        <end position="343"/>
    </location>
</feature>
<keyword evidence="5" id="KW-0175">Coiled coil</keyword>
<keyword evidence="2" id="KW-0539">Nucleus</keyword>
<proteinExistence type="inferred from homology"/>
<evidence type="ECO:0000259" key="9">
    <source>
        <dbReference type="PROSITE" id="PS51059"/>
    </source>
</evidence>
<evidence type="ECO:0000256" key="6">
    <source>
        <dbReference type="SAM" id="MobiDB-lite"/>
    </source>
</evidence>
<dbReference type="SUPFAM" id="SSF50249">
    <property type="entry name" value="Nucleic acid-binding proteins"/>
    <property type="match status" value="2"/>
</dbReference>
<dbReference type="PANTHER" id="PTHR45740">
    <property type="entry name" value="POLY [ADP-RIBOSE] POLYMERASE"/>
    <property type="match status" value="1"/>
</dbReference>
<reference evidence="10 11" key="1">
    <citation type="submission" date="2024-02" db="EMBL/GenBank/DDBJ databases">
        <authorList>
            <person name="Chen Y."/>
            <person name="Shah S."/>
            <person name="Dougan E. K."/>
            <person name="Thang M."/>
            <person name="Chan C."/>
        </authorList>
    </citation>
    <scope>NUCLEOTIDE SEQUENCE [LARGE SCALE GENOMIC DNA]</scope>
</reference>
<dbReference type="InterPro" id="IPR051712">
    <property type="entry name" value="ARTD-AVP"/>
</dbReference>
<feature type="compositionally biased region" description="Basic and acidic residues" evidence="6">
    <location>
        <begin position="34"/>
        <end position="43"/>
    </location>
</feature>
<feature type="compositionally biased region" description="Polar residues" evidence="6">
    <location>
        <begin position="226"/>
        <end position="235"/>
    </location>
</feature>
<dbReference type="PANTHER" id="PTHR45740:SF2">
    <property type="entry name" value="POLY [ADP-RIBOSE] POLYMERASE"/>
    <property type="match status" value="1"/>
</dbReference>
<organism evidence="10 11">
    <name type="scientific">Durusdinium trenchii</name>
    <dbReference type="NCBI Taxonomy" id="1381693"/>
    <lineage>
        <taxon>Eukaryota</taxon>
        <taxon>Sar</taxon>
        <taxon>Alveolata</taxon>
        <taxon>Dinophyceae</taxon>
        <taxon>Suessiales</taxon>
        <taxon>Symbiodiniaceae</taxon>
        <taxon>Durusdinium</taxon>
    </lineage>
</organism>
<dbReference type="PROSITE" id="PS51059">
    <property type="entry name" value="PARP_CATALYTIC"/>
    <property type="match status" value="1"/>
</dbReference>
<gene>
    <name evidence="10" type="ORF">SCF082_LOCUS20808</name>
</gene>
<feature type="region of interest" description="Disordered" evidence="6">
    <location>
        <begin position="174"/>
        <end position="235"/>
    </location>
</feature>
<feature type="region of interest" description="Disordered" evidence="6">
    <location>
        <begin position="972"/>
        <end position="1057"/>
    </location>
</feature>
<evidence type="ECO:0000256" key="3">
    <source>
        <dbReference type="ARBA" id="ARBA00024347"/>
    </source>
</evidence>
<dbReference type="Proteomes" id="UP001642464">
    <property type="component" value="Unassembled WGS sequence"/>
</dbReference>
<evidence type="ECO:0000256" key="1">
    <source>
        <dbReference type="ARBA" id="ARBA00004123"/>
    </source>
</evidence>
<evidence type="ECO:0000313" key="10">
    <source>
        <dbReference type="EMBL" id="CAK9034309.1"/>
    </source>
</evidence>
<sequence>MVSRNRSPKRSRKRSPKRSRKRSRKQRSRKRSREYKSRELQKEQRRRPAAKKQVSALQEKEVVGSAADITVVKCANKVVESILRGTFSVNGQNHGRPIYKKDADTVTVLLYYWDERDGPKFCGWWFGPKVGGEQVWAFHPASTLTPPKTGWRLPWDGPVDSSFCIEAKVAEERKREDHIKAHQDVPSGSERRKRPLSPTQQHSEAQTGKDAIQKGAVSEVKRRSSNSDVGSQSIGQLVGQMVDKELSKLQEALASEKTMREAAEGKLRDASLSLESREGALASEQRELAKLQEALASERAMRSSKARDCQSLERALASEREKLQAAEEQVQAKQIQIDELTACLAEQKRIKSMASSCGARWQYKENECWHAVPPEANDQMHQAYLAYLRDPISGNRCRTINSAGVAREVDFELMQQKRGDTNKVRQIRILPGVPKQWVSTPASLLQQTDQLNQFYIEVTDDQILEQVIDILQLTGHAQTTWQGCSWLENAGVISVHRIENFRLWHGYKQRCEALRKQNASHNVSVAGAALDLDASDGSTKVMTSNQKVLDCGEALAADVDEKILLHGTSWENANSIILNGFDHRTCSRGMYGDGVYFASAACKSHHYTCKDHKMACGCKRERTLIIARVALGDAYYAKETRYKERRPPVRDSTSGVTYDSVVVNPGRIKGHHNTTQLHQEFVISDREQAYPCYVVQYRQVALPDIDRVMSNPVMKQVCGVCEDQRNVRAELSRRPLSRSGGAPMATTAETGSRARDRSPGRGDEGERAENERSEWRVVWHGVPKRPNGSNGGSGAGGWHSEGVPIEKVRQGDRMPGIVTNVAPFGAFVDVGAARNAKLILEPRLCRRFQVGDRLDCVVKEVELEKHRFCVTLHDAEAELAENRVPLEDLAEGDMVDGIIDHTNPYGIWVNVGAEVIGRLNVSRKFTHHLVPGQCIRDIIIQRVDLKETKLGLTLEDPEVLLRETVMISDLLRPGAKKQPDAPSVQPEWAEQATRKAERQDRHGRAEHRPGRGDIARSERKELGRSTEAPQLPAPSLPPSWPRPKPPSEVASEVRSTLQDSLETGSKLRVGQFVDGLVVEVSAKVVMVDIGLGHLAALAVAPSIRMQIQRGDEIQGMRVERVDWDDERQKGAVVLSLEDPELANGGSPHGPEEDWRPWSWSRWNSWDHAWDRWHDWNEADRSWWQWR</sequence>
<comment type="caution">
    <text evidence="10">The sequence shown here is derived from an EMBL/GenBank/DDBJ whole genome shotgun (WGS) entry which is preliminary data.</text>
</comment>
<dbReference type="Gene3D" id="3.90.228.10">
    <property type="match status" value="1"/>
</dbReference>
<feature type="domain" description="WWE" evidence="8">
    <location>
        <begin position="347"/>
        <end position="429"/>
    </location>
</feature>
<dbReference type="PROSITE" id="PS50918">
    <property type="entry name" value="WWE"/>
    <property type="match status" value="1"/>
</dbReference>
<feature type="compositionally biased region" description="Basic and acidic residues" evidence="6">
    <location>
        <begin position="992"/>
        <end position="1024"/>
    </location>
</feature>
<dbReference type="Pfam" id="PF02825">
    <property type="entry name" value="WWE"/>
    <property type="match status" value="1"/>
</dbReference>
<feature type="compositionally biased region" description="Basic and acidic residues" evidence="6">
    <location>
        <begin position="752"/>
        <end position="777"/>
    </location>
</feature>
<dbReference type="EC" id="2.4.2.-" evidence="4"/>
<keyword evidence="4" id="KW-0328">Glycosyltransferase</keyword>
<feature type="compositionally biased region" description="Basic residues" evidence="6">
    <location>
        <begin position="1"/>
        <end position="33"/>
    </location>
</feature>
<dbReference type="InterPro" id="IPR003029">
    <property type="entry name" value="S1_domain"/>
</dbReference>
<dbReference type="InterPro" id="IPR004170">
    <property type="entry name" value="WWE_dom"/>
</dbReference>
<accession>A0ABP0L6U1</accession>